<evidence type="ECO:0000256" key="1">
    <source>
        <dbReference type="SAM" id="Phobius"/>
    </source>
</evidence>
<dbReference type="EMBL" id="CP017248">
    <property type="protein sequence ID" value="AOR35608.1"/>
    <property type="molecule type" value="Genomic_DNA"/>
</dbReference>
<reference evidence="3" key="1">
    <citation type="submission" date="2016-09" db="EMBL/GenBank/DDBJ databases">
        <title>Streptomyces puniciscabiei strain:TW1S1 Genome sequencing and assembly.</title>
        <authorList>
            <person name="Kim M.-K."/>
            <person name="Kim S.B."/>
        </authorList>
    </citation>
    <scope>NUCLEOTIDE SEQUENCE [LARGE SCALE GENOMIC DNA]</scope>
    <source>
        <strain evidence="3">TW1S1</strain>
    </source>
</reference>
<keyword evidence="3" id="KW-1185">Reference proteome</keyword>
<name>A0A1D7YJ33_9ACTN</name>
<dbReference type="RefSeq" id="WP_069782131.1">
    <property type="nucleotide sequence ID" value="NZ_CP017248.1"/>
</dbReference>
<sequence>MTTTWYVQSRGYRSQHGYRWIQVDDARPVASSEVLLDGCGGYSVNDLVDEDDRTLLLFARPAATGEPLWTLLANGLTGGSTRGDHAQRPIRVCVLAYARGPLPSHTMLGFARAFLTDTLPTPLPVDYTTTDWPGFTVATAAWTDMLGSLPDDVAPALDPPAPRTVTSAPHTPEDRRGAAAILRLLDDTPTRPVYRPANLTGLDARPLLVVSTHATHEHRDRLRPYLFLSPSVSVRKTVPMSGLRGSVIMQKAKDPRYVAGILAFGAAAYGVVDVMSK</sequence>
<evidence type="ECO:0000313" key="3">
    <source>
        <dbReference type="Proteomes" id="UP000094960"/>
    </source>
</evidence>
<keyword evidence="1" id="KW-0812">Transmembrane</keyword>
<proteinExistence type="predicted"/>
<protein>
    <submittedName>
        <fullName evidence="2">Uncharacterized protein</fullName>
    </submittedName>
</protein>
<accession>A0A1D7YJ33</accession>
<dbReference type="Proteomes" id="UP000094960">
    <property type="component" value="Chromosome"/>
</dbReference>
<evidence type="ECO:0000313" key="2">
    <source>
        <dbReference type="EMBL" id="AOR35608.1"/>
    </source>
</evidence>
<feature type="transmembrane region" description="Helical" evidence="1">
    <location>
        <begin position="257"/>
        <end position="275"/>
    </location>
</feature>
<organism evidence="2 3">
    <name type="scientific">Streptomyces fodineus</name>
    <dbReference type="NCBI Taxonomy" id="1904616"/>
    <lineage>
        <taxon>Bacteria</taxon>
        <taxon>Bacillati</taxon>
        <taxon>Actinomycetota</taxon>
        <taxon>Actinomycetes</taxon>
        <taxon>Kitasatosporales</taxon>
        <taxon>Streptomycetaceae</taxon>
        <taxon>Streptomyces</taxon>
    </lineage>
</organism>
<keyword evidence="1" id="KW-0472">Membrane</keyword>
<keyword evidence="1" id="KW-1133">Transmembrane helix</keyword>
<gene>
    <name evidence="2" type="ORF">BFF78_35100</name>
</gene>
<dbReference type="KEGG" id="spun:BFF78_35100"/>
<dbReference type="AlphaFoldDB" id="A0A1D7YJ33"/>